<evidence type="ECO:0000313" key="4">
    <source>
        <dbReference type="EMBL" id="OGL53895.1"/>
    </source>
</evidence>
<dbReference type="Gene3D" id="3.40.630.30">
    <property type="match status" value="1"/>
</dbReference>
<dbReference type="InterPro" id="IPR000182">
    <property type="entry name" value="GNAT_dom"/>
</dbReference>
<evidence type="ECO:0000256" key="1">
    <source>
        <dbReference type="ARBA" id="ARBA00022679"/>
    </source>
</evidence>
<evidence type="ECO:0000256" key="2">
    <source>
        <dbReference type="ARBA" id="ARBA00023315"/>
    </source>
</evidence>
<dbReference type="Pfam" id="PF00583">
    <property type="entry name" value="Acetyltransf_1"/>
    <property type="match status" value="1"/>
</dbReference>
<dbReference type="PANTHER" id="PTHR30602">
    <property type="entry name" value="AMINO-ACID ACETYLTRANSFERASE"/>
    <property type="match status" value="1"/>
</dbReference>
<proteinExistence type="predicted"/>
<sequence>MGKRVEGKIRSARISDVPTIQEIINFYAKKGKMIPRSLSEICESIRGFLVYEKGNEILGVCNLKVFWSNLGEICSLAVKKKAVGKGIGSKLIKKCLSDARKIEIKKVFALTYEPEFFKKKGFTVVDKSELPQKIWNDCMKCIKFPHCDEVALIKELDENEN</sequence>
<organism evidence="4 5">
    <name type="scientific">Candidatus Schekmanbacteria bacterium RIFCSPLOWO2_12_FULL_38_15</name>
    <dbReference type="NCBI Taxonomy" id="1817883"/>
    <lineage>
        <taxon>Bacteria</taxon>
        <taxon>Candidatus Schekmaniibacteriota</taxon>
    </lineage>
</organism>
<dbReference type="EMBL" id="MGDI01000019">
    <property type="protein sequence ID" value="OGL53895.1"/>
    <property type="molecule type" value="Genomic_DNA"/>
</dbReference>
<dbReference type="NCBIfam" id="NF005840">
    <property type="entry name" value="PRK07757.1"/>
    <property type="match status" value="1"/>
</dbReference>
<dbReference type="STRING" id="1817883.A3G31_00650"/>
<dbReference type="PROSITE" id="PS51186">
    <property type="entry name" value="GNAT"/>
    <property type="match status" value="1"/>
</dbReference>
<dbReference type="CDD" id="cd04301">
    <property type="entry name" value="NAT_SF"/>
    <property type="match status" value="1"/>
</dbReference>
<dbReference type="Proteomes" id="UP000178082">
    <property type="component" value="Unassembled WGS sequence"/>
</dbReference>
<protein>
    <submittedName>
        <fullName evidence="4">GNAT family N-acetyltransferase</fullName>
    </submittedName>
</protein>
<dbReference type="SUPFAM" id="SSF55729">
    <property type="entry name" value="Acyl-CoA N-acyltransferases (Nat)"/>
    <property type="match status" value="1"/>
</dbReference>
<reference evidence="4 5" key="1">
    <citation type="journal article" date="2016" name="Nat. Commun.">
        <title>Thousands of microbial genomes shed light on interconnected biogeochemical processes in an aquifer system.</title>
        <authorList>
            <person name="Anantharaman K."/>
            <person name="Brown C.T."/>
            <person name="Hug L.A."/>
            <person name="Sharon I."/>
            <person name="Castelle C.J."/>
            <person name="Probst A.J."/>
            <person name="Thomas B.C."/>
            <person name="Singh A."/>
            <person name="Wilkins M.J."/>
            <person name="Karaoz U."/>
            <person name="Brodie E.L."/>
            <person name="Williams K.H."/>
            <person name="Hubbard S.S."/>
            <person name="Banfield J.F."/>
        </authorList>
    </citation>
    <scope>NUCLEOTIDE SEQUENCE [LARGE SCALE GENOMIC DNA]</scope>
</reference>
<name>A0A1F7SJF7_9BACT</name>
<dbReference type="PANTHER" id="PTHR30602:SF12">
    <property type="entry name" value="AMINO-ACID ACETYLTRANSFERASE NAGS1, CHLOROPLASTIC-RELATED"/>
    <property type="match status" value="1"/>
</dbReference>
<comment type="caution">
    <text evidence="4">The sequence shown here is derived from an EMBL/GenBank/DDBJ whole genome shotgun (WGS) entry which is preliminary data.</text>
</comment>
<dbReference type="GO" id="GO:0005737">
    <property type="term" value="C:cytoplasm"/>
    <property type="evidence" value="ECO:0007669"/>
    <property type="project" value="InterPro"/>
</dbReference>
<dbReference type="InterPro" id="IPR016181">
    <property type="entry name" value="Acyl_CoA_acyltransferase"/>
</dbReference>
<dbReference type="GO" id="GO:0006526">
    <property type="term" value="P:L-arginine biosynthetic process"/>
    <property type="evidence" value="ECO:0007669"/>
    <property type="project" value="InterPro"/>
</dbReference>
<dbReference type="InterPro" id="IPR010167">
    <property type="entry name" value="NH2A_AcTrfase"/>
</dbReference>
<accession>A0A1F7SJF7</accession>
<keyword evidence="2" id="KW-0012">Acyltransferase</keyword>
<keyword evidence="1 4" id="KW-0808">Transferase</keyword>
<evidence type="ECO:0000259" key="3">
    <source>
        <dbReference type="PROSITE" id="PS51186"/>
    </source>
</evidence>
<gene>
    <name evidence="4" type="ORF">A3G31_00650</name>
</gene>
<dbReference type="AlphaFoldDB" id="A0A1F7SJF7"/>
<feature type="domain" description="N-acetyltransferase" evidence="3">
    <location>
        <begin position="7"/>
        <end position="157"/>
    </location>
</feature>
<dbReference type="GO" id="GO:0004042">
    <property type="term" value="F:L-glutamate N-acetyltransferase activity"/>
    <property type="evidence" value="ECO:0007669"/>
    <property type="project" value="InterPro"/>
</dbReference>
<evidence type="ECO:0000313" key="5">
    <source>
        <dbReference type="Proteomes" id="UP000178082"/>
    </source>
</evidence>